<feature type="transmembrane region" description="Helical" evidence="5">
    <location>
        <begin position="29"/>
        <end position="46"/>
    </location>
</feature>
<evidence type="ECO:0000256" key="1">
    <source>
        <dbReference type="ARBA" id="ARBA00004141"/>
    </source>
</evidence>
<accession>A0A7M1XI51</accession>
<dbReference type="Gene3D" id="2.40.50.140">
    <property type="entry name" value="Nucleic acid-binding proteins"/>
    <property type="match status" value="1"/>
</dbReference>
<dbReference type="SUPFAM" id="SSF141322">
    <property type="entry name" value="NfeD domain-like"/>
    <property type="match status" value="1"/>
</dbReference>
<comment type="subcellular location">
    <subcellularLocation>
        <location evidence="1">Membrane</location>
        <topology evidence="1">Multi-pass membrane protein</topology>
    </subcellularLocation>
</comment>
<dbReference type="InterPro" id="IPR052165">
    <property type="entry name" value="Membrane_assoc_protease"/>
</dbReference>
<protein>
    <submittedName>
        <fullName evidence="7">NfeD family protein</fullName>
    </submittedName>
</protein>
<dbReference type="EMBL" id="CP031517">
    <property type="protein sequence ID" value="QOS39199.1"/>
    <property type="molecule type" value="Genomic_DNA"/>
</dbReference>
<evidence type="ECO:0000259" key="6">
    <source>
        <dbReference type="Pfam" id="PF01957"/>
    </source>
</evidence>
<gene>
    <name evidence="7" type="ORF">DYE49_01505</name>
</gene>
<dbReference type="PANTHER" id="PTHR33507:SF3">
    <property type="entry name" value="INNER MEMBRANE PROTEIN YBBJ"/>
    <property type="match status" value="1"/>
</dbReference>
<name>A0A7M1XI51_9SPIR</name>
<proteinExistence type="predicted"/>
<dbReference type="PANTHER" id="PTHR33507">
    <property type="entry name" value="INNER MEMBRANE PROTEIN YBBJ"/>
    <property type="match status" value="1"/>
</dbReference>
<evidence type="ECO:0000256" key="4">
    <source>
        <dbReference type="ARBA" id="ARBA00023136"/>
    </source>
</evidence>
<organism evidence="7 8">
    <name type="scientific">Treponema rectale</name>
    <dbReference type="NCBI Taxonomy" id="744512"/>
    <lineage>
        <taxon>Bacteria</taxon>
        <taxon>Pseudomonadati</taxon>
        <taxon>Spirochaetota</taxon>
        <taxon>Spirochaetia</taxon>
        <taxon>Spirochaetales</taxon>
        <taxon>Treponemataceae</taxon>
        <taxon>Treponema</taxon>
    </lineage>
</organism>
<feature type="transmembrane region" description="Helical" evidence="5">
    <location>
        <begin position="52"/>
        <end position="73"/>
    </location>
</feature>
<evidence type="ECO:0000256" key="3">
    <source>
        <dbReference type="ARBA" id="ARBA00022989"/>
    </source>
</evidence>
<dbReference type="Proteomes" id="UP000593591">
    <property type="component" value="Chromosome"/>
</dbReference>
<evidence type="ECO:0000313" key="8">
    <source>
        <dbReference type="Proteomes" id="UP000593591"/>
    </source>
</evidence>
<keyword evidence="4 5" id="KW-0472">Membrane</keyword>
<evidence type="ECO:0000256" key="2">
    <source>
        <dbReference type="ARBA" id="ARBA00022692"/>
    </source>
</evidence>
<sequence>MDQNTIMLIIWLSVFVLALIAEFATDALVSVWFCIGALAALGVTYIPGTPLWVEITVFFAISTICFIALRPLAKKLLFRNMSHTNIDEIIGKKGKVTKLIGELENGEVKINGVIWTAMKMEDATEIQKDAVVEVVAVNGNKLVVKEYIH</sequence>
<evidence type="ECO:0000313" key="7">
    <source>
        <dbReference type="EMBL" id="QOS39199.1"/>
    </source>
</evidence>
<feature type="transmembrane region" description="Helical" evidence="5">
    <location>
        <begin position="6"/>
        <end position="24"/>
    </location>
</feature>
<evidence type="ECO:0000256" key="5">
    <source>
        <dbReference type="SAM" id="Phobius"/>
    </source>
</evidence>
<dbReference type="GO" id="GO:0005886">
    <property type="term" value="C:plasma membrane"/>
    <property type="evidence" value="ECO:0007669"/>
    <property type="project" value="TreeGrafter"/>
</dbReference>
<dbReference type="InterPro" id="IPR012340">
    <property type="entry name" value="NA-bd_OB-fold"/>
</dbReference>
<keyword evidence="2 5" id="KW-0812">Transmembrane</keyword>
<feature type="domain" description="NfeD-like C-terminal" evidence="6">
    <location>
        <begin position="87"/>
        <end position="145"/>
    </location>
</feature>
<dbReference type="InterPro" id="IPR002810">
    <property type="entry name" value="NfeD-like_C"/>
</dbReference>
<dbReference type="KEGG" id="trc:DYE49_01505"/>
<keyword evidence="3 5" id="KW-1133">Transmembrane helix</keyword>
<dbReference type="AlphaFoldDB" id="A0A7M1XI51"/>
<dbReference type="Pfam" id="PF01957">
    <property type="entry name" value="NfeD"/>
    <property type="match status" value="1"/>
</dbReference>
<reference evidence="7 8" key="1">
    <citation type="submission" date="2018-08" db="EMBL/GenBank/DDBJ databases">
        <title>The first complete genome of Treponema rectale (CHPAT), a commensal spirochete of the bovine rectum.</title>
        <authorList>
            <person name="Staton G.J."/>
            <person name="Clegg S.R."/>
            <person name="Carter S.D."/>
            <person name="Radford A.D."/>
            <person name="Darby A."/>
            <person name="Hall N."/>
            <person name="Birtles R.J."/>
            <person name="Evans N.J."/>
        </authorList>
    </citation>
    <scope>NUCLEOTIDE SEQUENCE [LARGE SCALE GENOMIC DNA]</scope>
    <source>
        <strain evidence="7 8">CHPA</strain>
    </source>
</reference>